<dbReference type="GO" id="GO:0006808">
    <property type="term" value="P:regulation of nitrogen utilization"/>
    <property type="evidence" value="ECO:0007669"/>
    <property type="project" value="InterPro"/>
</dbReference>
<dbReference type="SMART" id="SM00938">
    <property type="entry name" value="P-II"/>
    <property type="match status" value="1"/>
</dbReference>
<dbReference type="EMBL" id="PYGC01000020">
    <property type="protein sequence ID" value="PSK80227.1"/>
    <property type="molecule type" value="Genomic_DNA"/>
</dbReference>
<dbReference type="OrthoDB" id="9802729at2"/>
<proteinExistence type="predicted"/>
<gene>
    <name evidence="2" type="ORF">CLV93_1208</name>
    <name evidence="1" type="ORF">JCM18694_32970</name>
</gene>
<dbReference type="InterPro" id="IPR015867">
    <property type="entry name" value="N-reg_PII/ATP_PRibTrfase_C"/>
</dbReference>
<dbReference type="AlphaFoldDB" id="A0A2P8C5J2"/>
<name>A0A2P8C5J2_9BACT</name>
<dbReference type="GO" id="GO:0005524">
    <property type="term" value="F:ATP binding"/>
    <property type="evidence" value="ECO:0007669"/>
    <property type="project" value="TreeGrafter"/>
</dbReference>
<dbReference type="GO" id="GO:0005829">
    <property type="term" value="C:cytosol"/>
    <property type="evidence" value="ECO:0007669"/>
    <property type="project" value="TreeGrafter"/>
</dbReference>
<evidence type="ECO:0000313" key="2">
    <source>
        <dbReference type="EMBL" id="PSK80227.1"/>
    </source>
</evidence>
<evidence type="ECO:0000313" key="1">
    <source>
        <dbReference type="EMBL" id="GET23051.1"/>
    </source>
</evidence>
<evidence type="ECO:0000313" key="3">
    <source>
        <dbReference type="Proteomes" id="UP000240621"/>
    </source>
</evidence>
<dbReference type="PRINTS" id="PR00340">
    <property type="entry name" value="PIIGLNB"/>
</dbReference>
<reference evidence="2 3" key="1">
    <citation type="submission" date="2018-03" db="EMBL/GenBank/DDBJ databases">
        <title>Genomic Encyclopedia of Archaeal and Bacterial Type Strains, Phase II (KMG-II): from individual species to whole genera.</title>
        <authorList>
            <person name="Goeker M."/>
        </authorList>
    </citation>
    <scope>NUCLEOTIDE SEQUENCE [LARGE SCALE GENOMIC DNA]</scope>
    <source>
        <strain evidence="2 3">DSM 27267</strain>
    </source>
</reference>
<dbReference type="PANTHER" id="PTHR30115:SF11">
    <property type="entry name" value="NITROGEN REGULATORY PROTEIN P-II HOMOLOG"/>
    <property type="match status" value="1"/>
</dbReference>
<dbReference type="Proteomes" id="UP000240621">
    <property type="component" value="Unassembled WGS sequence"/>
</dbReference>
<keyword evidence="4" id="KW-1185">Reference proteome</keyword>
<dbReference type="Pfam" id="PF00543">
    <property type="entry name" value="P-II"/>
    <property type="match status" value="1"/>
</dbReference>
<accession>A0A2P8C5J2</accession>
<dbReference type="SUPFAM" id="SSF54913">
    <property type="entry name" value="GlnB-like"/>
    <property type="match status" value="1"/>
</dbReference>
<dbReference type="InterPro" id="IPR011322">
    <property type="entry name" value="N-reg_PII-like_a/b"/>
</dbReference>
<dbReference type="GO" id="GO:0030234">
    <property type="term" value="F:enzyme regulator activity"/>
    <property type="evidence" value="ECO:0007669"/>
    <property type="project" value="InterPro"/>
</dbReference>
<dbReference type="Gene3D" id="3.30.70.120">
    <property type="match status" value="1"/>
</dbReference>
<dbReference type="InterPro" id="IPR002187">
    <property type="entry name" value="N-reg_PII"/>
</dbReference>
<dbReference type="PROSITE" id="PS51343">
    <property type="entry name" value="PII_GLNB_DOM"/>
    <property type="match status" value="1"/>
</dbReference>
<protein>
    <submittedName>
        <fullName evidence="2">Nitrogen regulatory protein P-II 1</fullName>
    </submittedName>
</protein>
<comment type="caution">
    <text evidence="2">The sequence shown here is derived from an EMBL/GenBank/DDBJ whole genome shotgun (WGS) entry which is preliminary data.</text>
</comment>
<dbReference type="Proteomes" id="UP000396862">
    <property type="component" value="Unassembled WGS sequence"/>
</dbReference>
<reference evidence="1 4" key="2">
    <citation type="submission" date="2019-10" db="EMBL/GenBank/DDBJ databases">
        <title>Prolixibacter strains distinguished by the presence of nitrate reductase genes were adept at nitrate-dependent anaerobic corrosion of metallic iron and carbon steel.</title>
        <authorList>
            <person name="Iino T."/>
            <person name="Shono N."/>
            <person name="Ito K."/>
            <person name="Nakamura R."/>
            <person name="Sueoka K."/>
            <person name="Harayama S."/>
            <person name="Ohkuma M."/>
        </authorList>
    </citation>
    <scope>NUCLEOTIDE SEQUENCE [LARGE SCALE GENOMIC DNA]</scope>
    <source>
        <strain evidence="1 4">MIC1-1</strain>
    </source>
</reference>
<dbReference type="EMBL" id="BLAU01000001">
    <property type="protein sequence ID" value="GET23051.1"/>
    <property type="molecule type" value="Genomic_DNA"/>
</dbReference>
<dbReference type="PANTHER" id="PTHR30115">
    <property type="entry name" value="NITROGEN REGULATORY PROTEIN P-II"/>
    <property type="match status" value="1"/>
</dbReference>
<evidence type="ECO:0000313" key="4">
    <source>
        <dbReference type="Proteomes" id="UP000396862"/>
    </source>
</evidence>
<organism evidence="2 3">
    <name type="scientific">Prolixibacter denitrificans</name>
    <dbReference type="NCBI Taxonomy" id="1541063"/>
    <lineage>
        <taxon>Bacteria</taxon>
        <taxon>Pseudomonadati</taxon>
        <taxon>Bacteroidota</taxon>
        <taxon>Bacteroidia</taxon>
        <taxon>Marinilabiliales</taxon>
        <taxon>Prolixibacteraceae</taxon>
        <taxon>Prolixibacter</taxon>
    </lineage>
</organism>
<dbReference type="RefSeq" id="WP_106543953.1">
    <property type="nucleotide sequence ID" value="NZ_BLAU01000001.1"/>
</dbReference>
<sequence>MKLIKALIRRNMADEVIDAIENLPKTPGLTVSEVQGWGHSKNGKGAKLTERVKLETVVPDDQLETVLDCLVKYARTGEGHYGDGLIFVSSVDEVVRIRNGQRGNSVITHKD</sequence>